<dbReference type="AlphaFoldDB" id="A0AAD1Y6Q9"/>
<evidence type="ECO:0000256" key="1">
    <source>
        <dbReference type="SAM" id="Coils"/>
    </source>
</evidence>
<organism evidence="2 3">
    <name type="scientific">Euplotes crassus</name>
    <dbReference type="NCBI Taxonomy" id="5936"/>
    <lineage>
        <taxon>Eukaryota</taxon>
        <taxon>Sar</taxon>
        <taxon>Alveolata</taxon>
        <taxon>Ciliophora</taxon>
        <taxon>Intramacronucleata</taxon>
        <taxon>Spirotrichea</taxon>
        <taxon>Hypotrichia</taxon>
        <taxon>Euplotida</taxon>
        <taxon>Euplotidae</taxon>
        <taxon>Moneuplotes</taxon>
    </lineage>
</organism>
<name>A0AAD1Y6Q9_EUPCR</name>
<reference evidence="2" key="1">
    <citation type="submission" date="2023-07" db="EMBL/GenBank/DDBJ databases">
        <authorList>
            <consortium name="AG Swart"/>
            <person name="Singh M."/>
            <person name="Singh A."/>
            <person name="Seah K."/>
            <person name="Emmerich C."/>
        </authorList>
    </citation>
    <scope>NUCLEOTIDE SEQUENCE</scope>
    <source>
        <strain evidence="2">DP1</strain>
    </source>
</reference>
<keyword evidence="1" id="KW-0175">Coiled coil</keyword>
<accession>A0AAD1Y6Q9</accession>
<keyword evidence="3" id="KW-1185">Reference proteome</keyword>
<feature type="coiled-coil region" evidence="1">
    <location>
        <begin position="189"/>
        <end position="216"/>
    </location>
</feature>
<sequence>MSPYCGDIACLVKSTENTPFEDDMCVCAVCANTIYADEEIEVITNANAIEDTIRIVDHHLKKIDRFREKHNLNIVWERIIPELTNFIKKKTSLQARLLIIKKKDMHGNLDKLQYDAKDLLNTIYKSNIMKHYSRQLQCRQFAEDLYGDVVDIDTRSANAKTSLSTLNEKVIEVNIEDLKREFAENPYLTQEYQAQLDALEEEKASFEESLEALIQNSQEIDSKIETRDEELRCFKEKFINFEEEESNLSTKADKISNEYNSLVDLAFEAKEPISFSEYADIWENVSGNYCSWGESDELAFNMSYDEKVEVLKALLSKKLPNFSKVMVYNYSLFQEQELIDTFLKGSISNHNEYFVYGNLELPEQPGEAHIEALKKAVARVPQILQFDRLHLNKKEFEDLMIASKGCNEIVFDRCKLAIEGSDECDFGDQLDDFAFEIIRFNQTPGLNYSNFAGNAFRGLRNIFAGFAKVKGFKEKPIKLTFSDSEIESEKIDAILEETGLTNINLNNYY</sequence>
<comment type="caution">
    <text evidence="2">The sequence shown here is derived from an EMBL/GenBank/DDBJ whole genome shotgun (WGS) entry which is preliminary data.</text>
</comment>
<evidence type="ECO:0000313" key="2">
    <source>
        <dbReference type="EMBL" id="CAI2383897.1"/>
    </source>
</evidence>
<dbReference type="Proteomes" id="UP001295684">
    <property type="component" value="Unassembled WGS sequence"/>
</dbReference>
<proteinExistence type="predicted"/>
<protein>
    <submittedName>
        <fullName evidence="2">Uncharacterized protein</fullName>
    </submittedName>
</protein>
<dbReference type="EMBL" id="CAMPGE010026203">
    <property type="protein sequence ID" value="CAI2383897.1"/>
    <property type="molecule type" value="Genomic_DNA"/>
</dbReference>
<evidence type="ECO:0000313" key="3">
    <source>
        <dbReference type="Proteomes" id="UP001295684"/>
    </source>
</evidence>
<gene>
    <name evidence="2" type="ORF">ECRASSUSDP1_LOCUS25413</name>
</gene>